<dbReference type="NCBIfam" id="NF000595">
    <property type="entry name" value="PRK00015.1-3"/>
    <property type="match status" value="1"/>
</dbReference>
<reference evidence="18 19" key="1">
    <citation type="submission" date="2023-07" db="EMBL/GenBank/DDBJ databases">
        <title>Genomic Encyclopedia of Type Strains, Phase IV (KMG-IV): sequencing the most valuable type-strain genomes for metagenomic binning, comparative biology and taxonomic classification.</title>
        <authorList>
            <person name="Goeker M."/>
        </authorList>
    </citation>
    <scope>NUCLEOTIDE SEQUENCE [LARGE SCALE GENOMIC DNA]</scope>
    <source>
        <strain evidence="18 19">DSM 4006</strain>
    </source>
</reference>
<dbReference type="NCBIfam" id="NF000594">
    <property type="entry name" value="PRK00015.1-1"/>
    <property type="match status" value="1"/>
</dbReference>
<evidence type="ECO:0000256" key="2">
    <source>
        <dbReference type="ARBA" id="ARBA00001946"/>
    </source>
</evidence>
<dbReference type="SUPFAM" id="SSF53098">
    <property type="entry name" value="Ribonuclease H-like"/>
    <property type="match status" value="1"/>
</dbReference>
<dbReference type="EMBL" id="JAUSTP010000020">
    <property type="protein sequence ID" value="MDQ0190578.1"/>
    <property type="molecule type" value="Genomic_DNA"/>
</dbReference>
<evidence type="ECO:0000256" key="1">
    <source>
        <dbReference type="ARBA" id="ARBA00000077"/>
    </source>
</evidence>
<keyword evidence="13 14" id="KW-0464">Manganese</keyword>
<dbReference type="InterPro" id="IPR012337">
    <property type="entry name" value="RNaseH-like_sf"/>
</dbReference>
<comment type="function">
    <text evidence="3 14 16">Endonuclease that specifically degrades the RNA of RNA-DNA hybrids.</text>
</comment>
<evidence type="ECO:0000313" key="19">
    <source>
        <dbReference type="Proteomes" id="UP001232973"/>
    </source>
</evidence>
<dbReference type="InterPro" id="IPR022898">
    <property type="entry name" value="RNase_HII"/>
</dbReference>
<evidence type="ECO:0000256" key="11">
    <source>
        <dbReference type="ARBA" id="ARBA00022759"/>
    </source>
</evidence>
<evidence type="ECO:0000256" key="4">
    <source>
        <dbReference type="ARBA" id="ARBA00004496"/>
    </source>
</evidence>
<dbReference type="Proteomes" id="UP001232973">
    <property type="component" value="Unassembled WGS sequence"/>
</dbReference>
<evidence type="ECO:0000256" key="16">
    <source>
        <dbReference type="RuleBase" id="RU003515"/>
    </source>
</evidence>
<dbReference type="EC" id="3.1.26.4" evidence="6 14"/>
<dbReference type="PROSITE" id="PS51975">
    <property type="entry name" value="RNASE_H_2"/>
    <property type="match status" value="1"/>
</dbReference>
<organism evidence="18 19">
    <name type="scientific">Alicyclobacillus cycloheptanicus</name>
    <dbReference type="NCBI Taxonomy" id="1457"/>
    <lineage>
        <taxon>Bacteria</taxon>
        <taxon>Bacillati</taxon>
        <taxon>Bacillota</taxon>
        <taxon>Bacilli</taxon>
        <taxon>Bacillales</taxon>
        <taxon>Alicyclobacillaceae</taxon>
        <taxon>Alicyclobacillus</taxon>
    </lineage>
</organism>
<dbReference type="InterPro" id="IPR001352">
    <property type="entry name" value="RNase_HII/HIII"/>
</dbReference>
<dbReference type="InterPro" id="IPR024567">
    <property type="entry name" value="RNase_HII/HIII_dom"/>
</dbReference>
<dbReference type="InterPro" id="IPR036397">
    <property type="entry name" value="RNaseH_sf"/>
</dbReference>
<dbReference type="CDD" id="cd07182">
    <property type="entry name" value="RNase_HII_bacteria_HII_like"/>
    <property type="match status" value="1"/>
</dbReference>
<evidence type="ECO:0000256" key="8">
    <source>
        <dbReference type="ARBA" id="ARBA00022490"/>
    </source>
</evidence>
<evidence type="ECO:0000256" key="5">
    <source>
        <dbReference type="ARBA" id="ARBA00007383"/>
    </source>
</evidence>
<evidence type="ECO:0000256" key="7">
    <source>
        <dbReference type="ARBA" id="ARBA00019179"/>
    </source>
</evidence>
<evidence type="ECO:0000259" key="17">
    <source>
        <dbReference type="PROSITE" id="PS51975"/>
    </source>
</evidence>
<comment type="cofactor">
    <cofactor evidence="2">
        <name>Mg(2+)</name>
        <dbReference type="ChEBI" id="CHEBI:18420"/>
    </cofactor>
</comment>
<dbReference type="PANTHER" id="PTHR10954">
    <property type="entry name" value="RIBONUCLEASE H2 SUBUNIT A"/>
    <property type="match status" value="1"/>
</dbReference>
<gene>
    <name evidence="14" type="primary">rnhB</name>
    <name evidence="18" type="ORF">J2S03_002445</name>
</gene>
<dbReference type="HAMAP" id="MF_00052_B">
    <property type="entry name" value="RNase_HII_B"/>
    <property type="match status" value="1"/>
</dbReference>
<feature type="binding site" evidence="14 15">
    <location>
        <position position="123"/>
    </location>
    <ligand>
        <name>a divalent metal cation</name>
        <dbReference type="ChEBI" id="CHEBI:60240"/>
    </ligand>
</feature>
<evidence type="ECO:0000256" key="6">
    <source>
        <dbReference type="ARBA" id="ARBA00012180"/>
    </source>
</evidence>
<evidence type="ECO:0000256" key="13">
    <source>
        <dbReference type="ARBA" id="ARBA00023211"/>
    </source>
</evidence>
<dbReference type="RefSeq" id="WP_274456146.1">
    <property type="nucleotide sequence ID" value="NZ_CP067097.1"/>
</dbReference>
<dbReference type="Pfam" id="PF01351">
    <property type="entry name" value="RNase_HII"/>
    <property type="match status" value="1"/>
</dbReference>
<comment type="similarity">
    <text evidence="5 14 16">Belongs to the RNase HII family.</text>
</comment>
<dbReference type="PANTHER" id="PTHR10954:SF18">
    <property type="entry name" value="RIBONUCLEASE HII"/>
    <property type="match status" value="1"/>
</dbReference>
<proteinExistence type="inferred from homology"/>
<evidence type="ECO:0000256" key="14">
    <source>
        <dbReference type="HAMAP-Rule" id="MF_00052"/>
    </source>
</evidence>
<accession>A0ABT9XLE0</accession>
<protein>
    <recommendedName>
        <fullName evidence="7 14">Ribonuclease HII</fullName>
        <shortName evidence="14">RNase HII</shortName>
        <ecNumber evidence="6 14">3.1.26.4</ecNumber>
    </recommendedName>
</protein>
<comment type="catalytic activity">
    <reaction evidence="1 14 15 16">
        <text>Endonucleolytic cleavage to 5'-phosphomonoester.</text>
        <dbReference type="EC" id="3.1.26.4"/>
    </reaction>
</comment>
<evidence type="ECO:0000256" key="15">
    <source>
        <dbReference type="PROSITE-ProRule" id="PRU01319"/>
    </source>
</evidence>
<feature type="binding site" evidence="14 15">
    <location>
        <position position="31"/>
    </location>
    <ligand>
        <name>a divalent metal cation</name>
        <dbReference type="ChEBI" id="CHEBI:60240"/>
    </ligand>
</feature>
<feature type="binding site" evidence="14 15">
    <location>
        <position position="30"/>
    </location>
    <ligand>
        <name>a divalent metal cation</name>
        <dbReference type="ChEBI" id="CHEBI:60240"/>
    </ligand>
</feature>
<keyword evidence="19" id="KW-1185">Reference proteome</keyword>
<comment type="cofactor">
    <cofactor evidence="14 15">
        <name>Mn(2+)</name>
        <dbReference type="ChEBI" id="CHEBI:29035"/>
    </cofactor>
    <cofactor evidence="14 15">
        <name>Mg(2+)</name>
        <dbReference type="ChEBI" id="CHEBI:18420"/>
    </cofactor>
    <text evidence="14 15">Manganese or magnesium. Binds 1 divalent metal ion per monomer in the absence of substrate. May bind a second metal ion after substrate binding.</text>
</comment>
<dbReference type="Gene3D" id="3.30.420.10">
    <property type="entry name" value="Ribonuclease H-like superfamily/Ribonuclease H"/>
    <property type="match status" value="1"/>
</dbReference>
<comment type="caution">
    <text evidence="18">The sequence shown here is derived from an EMBL/GenBank/DDBJ whole genome shotgun (WGS) entry which is preliminary data.</text>
</comment>
<comment type="subcellular location">
    <subcellularLocation>
        <location evidence="4 14">Cytoplasm</location>
    </subcellularLocation>
</comment>
<evidence type="ECO:0000313" key="18">
    <source>
        <dbReference type="EMBL" id="MDQ0190578.1"/>
    </source>
</evidence>
<evidence type="ECO:0000256" key="3">
    <source>
        <dbReference type="ARBA" id="ARBA00004065"/>
    </source>
</evidence>
<dbReference type="GO" id="GO:0004523">
    <property type="term" value="F:RNA-DNA hybrid ribonuclease activity"/>
    <property type="evidence" value="ECO:0007669"/>
    <property type="project" value="UniProtKB-EC"/>
</dbReference>
<keyword evidence="9 14" id="KW-0540">Nuclease</keyword>
<evidence type="ECO:0000256" key="10">
    <source>
        <dbReference type="ARBA" id="ARBA00022723"/>
    </source>
</evidence>
<feature type="domain" description="RNase H type-2" evidence="17">
    <location>
        <begin position="24"/>
        <end position="215"/>
    </location>
</feature>
<evidence type="ECO:0000256" key="12">
    <source>
        <dbReference type="ARBA" id="ARBA00022801"/>
    </source>
</evidence>
<keyword evidence="8 14" id="KW-0963">Cytoplasm</keyword>
<evidence type="ECO:0000256" key="9">
    <source>
        <dbReference type="ARBA" id="ARBA00022722"/>
    </source>
</evidence>
<keyword evidence="12 14" id="KW-0378">Hydrolase</keyword>
<name>A0ABT9XLE0_9BACL</name>
<sequence length="215" mass="22804">MRKDWHQVCQTLWEFDRRAAQGVAVVAGVDEAGRGCLAGPVVAAAVILGGKPEDWVGINDSKQLTKARRAALCQHITASAVAVAVGVATVAEIDHLNILVASRVAMGRAIAGLPHKVDTALVDGPYAPLFPADEVRAIPVVDGDAKSLSIAAASIVAKVERDAMMAKLAEQYPMYGFERHVGYGTSEHLAALRQYGPTPHHRTTFGPVKALIEAR</sequence>
<keyword evidence="10 14" id="KW-0479">Metal-binding</keyword>
<keyword evidence="11 14" id="KW-0255">Endonuclease</keyword>